<dbReference type="RefSeq" id="WP_034735915.1">
    <property type="nucleotide sequence ID" value="NZ_CP033828.1"/>
</dbReference>
<dbReference type="Proteomes" id="UP000269015">
    <property type="component" value="Chromosome"/>
</dbReference>
<organism evidence="1 2">
    <name type="scientific">Chryseobacterium indologenes</name>
    <name type="common">Flavobacterium indologenes</name>
    <dbReference type="NCBI Taxonomy" id="253"/>
    <lineage>
        <taxon>Bacteria</taxon>
        <taxon>Pseudomonadati</taxon>
        <taxon>Bacteroidota</taxon>
        <taxon>Flavobacteriia</taxon>
        <taxon>Flavobacteriales</taxon>
        <taxon>Weeksellaceae</taxon>
        <taxon>Chryseobacterium group</taxon>
        <taxon>Chryseobacterium</taxon>
    </lineage>
</organism>
<proteinExistence type="predicted"/>
<accession>A0A5R9PU89</accession>
<evidence type="ECO:0000313" key="1">
    <source>
        <dbReference type="EMBL" id="AZB16945.1"/>
    </source>
</evidence>
<reference evidence="1 2" key="1">
    <citation type="submission" date="2018-11" db="EMBL/GenBank/DDBJ databases">
        <title>Proposal to divide the Flavobacteriaceae and reorganize its genera based on Amino Acid Identity values calculated from whole genome sequences.</title>
        <authorList>
            <person name="Nicholson A.C."/>
            <person name="Gulvik C.A."/>
            <person name="Whitney A.M."/>
            <person name="Humrighouse B.W."/>
            <person name="Bell M."/>
            <person name="Holmes B."/>
            <person name="Steigerwalt A.G."/>
            <person name="Villarma A."/>
            <person name="Sheth M."/>
            <person name="Batra D."/>
            <person name="Pryor J."/>
            <person name="Bernardet J.-F."/>
            <person name="Hugo C."/>
            <person name="Kampfer P."/>
            <person name="Newman J."/>
            <person name="McQuiston J.R."/>
        </authorList>
    </citation>
    <scope>NUCLEOTIDE SEQUENCE [LARGE SCALE GENOMIC DNA]</scope>
    <source>
        <strain evidence="1 2">H5559</strain>
    </source>
</reference>
<dbReference type="EMBL" id="CP033930">
    <property type="protein sequence ID" value="AZB16945.1"/>
    <property type="molecule type" value="Genomic_DNA"/>
</dbReference>
<evidence type="ECO:0000313" key="2">
    <source>
        <dbReference type="Proteomes" id="UP000269015"/>
    </source>
</evidence>
<protein>
    <submittedName>
        <fullName evidence="1">Uncharacterized protein</fullName>
    </submittedName>
</protein>
<sequence length="70" mass="7767">MKIKKVIYAIFLLLMTAGFAFGYKGFHGNSYSVPVKKDFSAGVFNTADRISTHTDRKGVIEGKVAMLDTY</sequence>
<dbReference type="GeneID" id="56897852"/>
<gene>
    <name evidence="1" type="ORF">EG352_03725</name>
</gene>
<dbReference type="AlphaFoldDB" id="A0A5R9PU89"/>
<name>A0A5R9PU89_CHRID</name>